<gene>
    <name evidence="14" type="ORF">EIP91_009881</name>
</gene>
<evidence type="ECO:0000256" key="3">
    <source>
        <dbReference type="ARBA" id="ARBA00007823"/>
    </source>
</evidence>
<dbReference type="OrthoDB" id="527344at2759"/>
<dbReference type="AlphaFoldDB" id="A0A4R0RR69"/>
<dbReference type="GO" id="GO:0042781">
    <property type="term" value="F:3'-tRNA processing endoribonuclease activity"/>
    <property type="evidence" value="ECO:0007669"/>
    <property type="project" value="UniProtKB-EC"/>
</dbReference>
<evidence type="ECO:0000256" key="4">
    <source>
        <dbReference type="ARBA" id="ARBA00012477"/>
    </source>
</evidence>
<evidence type="ECO:0000256" key="6">
    <source>
        <dbReference type="ARBA" id="ARBA00022722"/>
    </source>
</evidence>
<dbReference type="InterPro" id="IPR001279">
    <property type="entry name" value="Metallo-B-lactamas"/>
</dbReference>
<comment type="caution">
    <text evidence="14">The sequence shown here is derived from an EMBL/GenBank/DDBJ whole genome shotgun (WGS) entry which is preliminary data.</text>
</comment>
<evidence type="ECO:0000313" key="15">
    <source>
        <dbReference type="Proteomes" id="UP000292702"/>
    </source>
</evidence>
<keyword evidence="8" id="KW-0255">Endonuclease</keyword>
<comment type="catalytic activity">
    <reaction evidence="1">
        <text>Endonucleolytic cleavage of RNA, removing extra 3' nucleotides from tRNA precursor, generating 3' termini of tRNAs. A 3'-hydroxy group is left at the tRNA terminus and a 5'-phosphoryl group is left at the trailer molecule.</text>
        <dbReference type="EC" id="3.1.26.11"/>
    </reaction>
</comment>
<evidence type="ECO:0000313" key="14">
    <source>
        <dbReference type="EMBL" id="TCD68735.1"/>
    </source>
</evidence>
<keyword evidence="7" id="KW-0479">Metal-binding</keyword>
<keyword evidence="10" id="KW-0862">Zinc</keyword>
<feature type="domain" description="Metallo-beta-lactamase" evidence="12">
    <location>
        <begin position="587"/>
        <end position="824"/>
    </location>
</feature>
<evidence type="ECO:0000259" key="13">
    <source>
        <dbReference type="Pfam" id="PF13691"/>
    </source>
</evidence>
<dbReference type="PANTHER" id="PTHR12553">
    <property type="entry name" value="ZINC PHOSPHODIESTERASE ELAC PROTEIN 2"/>
    <property type="match status" value="1"/>
</dbReference>
<keyword evidence="5" id="KW-0819">tRNA processing</keyword>
<evidence type="ECO:0000256" key="9">
    <source>
        <dbReference type="ARBA" id="ARBA00022801"/>
    </source>
</evidence>
<evidence type="ECO:0000256" key="11">
    <source>
        <dbReference type="SAM" id="MobiDB-lite"/>
    </source>
</evidence>
<dbReference type="InterPro" id="IPR027794">
    <property type="entry name" value="tRNase_Z_dom"/>
</dbReference>
<protein>
    <recommendedName>
        <fullName evidence="4">ribonuclease Z</fullName>
        <ecNumber evidence="4">3.1.26.11</ecNumber>
    </recommendedName>
</protein>
<evidence type="ECO:0000256" key="8">
    <source>
        <dbReference type="ARBA" id="ARBA00022759"/>
    </source>
</evidence>
<feature type="region of interest" description="Disordered" evidence="11">
    <location>
        <begin position="216"/>
        <end position="267"/>
    </location>
</feature>
<dbReference type="Pfam" id="PF12706">
    <property type="entry name" value="Lactamase_B_2"/>
    <property type="match status" value="1"/>
</dbReference>
<accession>A0A4R0RR69</accession>
<dbReference type="InterPro" id="IPR036866">
    <property type="entry name" value="RibonucZ/Hydroxyglut_hydro"/>
</dbReference>
<dbReference type="GO" id="GO:1990180">
    <property type="term" value="P:mitochondrial tRNA 3'-end processing"/>
    <property type="evidence" value="ECO:0007669"/>
    <property type="project" value="TreeGrafter"/>
</dbReference>
<dbReference type="Pfam" id="PF13691">
    <property type="entry name" value="Lactamase_B_4"/>
    <property type="match status" value="1"/>
</dbReference>
<sequence>MLWSASTISAVSSDTEPTVVVQFDAGKYIFNAGENTGRAWLQGRSKWAKAKGIFLTQNGTQRGSGLAGLTMFLADAGVKSLDVVGPEGVSHFLASMRTYLWRGGINVKVAEAQATLTETEKAKPTPIFKDSKVNIYAIPLFASSSETSAQNSGVNVGEKRKRDASPDSTTKRPHTERGGTDGSNLTSRIASPDFTPLALTGEHAVEWRKLTVENMFPATTAPPPPTTDPSTKQKKKGKNKAADPDTKAVAATPTPAPAPEEPQKHLGRKDVLAHRDRLLPPFQSSVSRPSLGYVVVGPAVRGKFDVAKANELGVPKGPIRGKLTAGQDVTFEVDDGNGGKVQKTVHPHQVVGPSDPPHVVMILDVPSVDHIPSLVSAFNDSPFYSSLRSQNETHQKEHVVHAVFHILGNDVLENKTYRSFMDGFSTTTHHIVSSRQHAPDPATFTSAAVNQLSLGQLDSQMFPPHHYRLESLNVVSGASSLPSNVHPFRTGLVVDVRPARAPALDEAIAKYDRFHPVAAGDTALVIPEDVKKAFEEAQAVATGLPVKLLDSPSATENALVIPLGTSSALPSKYRNVSSTFIQRQEGNILLDCGEGTWGQLCRAFGRDDTSGGVWEVLRNLKCIYISHIHGDHHIGLAKVLAMRKQLSPPPQHPLYLVGTRPVHLYIREQSDIEDLGVDDPSGNGVVSILSDSLNFRGPETQRYSRVQQRDREEWMGHSRSVALKRQLCAALGLKNFTTVDVDHRTRCYGLVLDYPDGGRIVFSGDTQPTPNLVKAGQNATLLIHEATMGDDQEELAAQKAHSTIGQALAIGKEMNARNIMLTHFSARYPKMPPAVLQMNDADPNTTIVLAFDHAQVRIADMPKLKAYLPALEKFFGDVASVEEDAEEAAVIEVDTGVPHAG</sequence>
<dbReference type="STRING" id="92696.A0A4R0RR69"/>
<feature type="domain" description="tRNase Z endonuclease" evidence="13">
    <location>
        <begin position="7"/>
        <end position="58"/>
    </location>
</feature>
<organism evidence="14 15">
    <name type="scientific">Steccherinum ochraceum</name>
    <dbReference type="NCBI Taxonomy" id="92696"/>
    <lineage>
        <taxon>Eukaryota</taxon>
        <taxon>Fungi</taxon>
        <taxon>Dikarya</taxon>
        <taxon>Basidiomycota</taxon>
        <taxon>Agaricomycotina</taxon>
        <taxon>Agaricomycetes</taxon>
        <taxon>Polyporales</taxon>
        <taxon>Steccherinaceae</taxon>
        <taxon>Steccherinum</taxon>
    </lineage>
</organism>
<dbReference type="Proteomes" id="UP000292702">
    <property type="component" value="Unassembled WGS sequence"/>
</dbReference>
<evidence type="ECO:0000259" key="12">
    <source>
        <dbReference type="Pfam" id="PF12706"/>
    </source>
</evidence>
<dbReference type="Gene3D" id="3.60.15.10">
    <property type="entry name" value="Ribonuclease Z/Hydroxyacylglutathione hydrolase-like"/>
    <property type="match status" value="2"/>
</dbReference>
<comment type="cofactor">
    <cofactor evidence="2">
        <name>Zn(2+)</name>
        <dbReference type="ChEBI" id="CHEBI:29105"/>
    </cofactor>
</comment>
<proteinExistence type="inferred from homology"/>
<feature type="region of interest" description="Disordered" evidence="11">
    <location>
        <begin position="147"/>
        <end position="197"/>
    </location>
</feature>
<evidence type="ECO:0000256" key="1">
    <source>
        <dbReference type="ARBA" id="ARBA00000402"/>
    </source>
</evidence>
<dbReference type="CDD" id="cd07718">
    <property type="entry name" value="RNaseZ_ELAC1_ELAC2-C-term-like_MBL-fold"/>
    <property type="match status" value="1"/>
</dbReference>
<dbReference type="InterPro" id="IPR047151">
    <property type="entry name" value="RNZ2-like"/>
</dbReference>
<comment type="similarity">
    <text evidence="3">Belongs to the RNase Z family.</text>
</comment>
<keyword evidence="6" id="KW-0540">Nuclease</keyword>
<evidence type="ECO:0000256" key="2">
    <source>
        <dbReference type="ARBA" id="ARBA00001947"/>
    </source>
</evidence>
<keyword evidence="9" id="KW-0378">Hydrolase</keyword>
<evidence type="ECO:0000256" key="5">
    <source>
        <dbReference type="ARBA" id="ARBA00022694"/>
    </source>
</evidence>
<dbReference type="EC" id="3.1.26.11" evidence="4"/>
<dbReference type="GO" id="GO:0046872">
    <property type="term" value="F:metal ion binding"/>
    <property type="evidence" value="ECO:0007669"/>
    <property type="project" value="UniProtKB-KW"/>
</dbReference>
<feature type="compositionally biased region" description="Basic and acidic residues" evidence="11">
    <location>
        <begin position="157"/>
        <end position="179"/>
    </location>
</feature>
<evidence type="ECO:0000256" key="7">
    <source>
        <dbReference type="ARBA" id="ARBA00022723"/>
    </source>
</evidence>
<dbReference type="GO" id="GO:0005739">
    <property type="term" value="C:mitochondrion"/>
    <property type="evidence" value="ECO:0007669"/>
    <property type="project" value="TreeGrafter"/>
</dbReference>
<dbReference type="EMBL" id="RWJN01000058">
    <property type="protein sequence ID" value="TCD68735.1"/>
    <property type="molecule type" value="Genomic_DNA"/>
</dbReference>
<keyword evidence="15" id="KW-1185">Reference proteome</keyword>
<reference evidence="14 15" key="1">
    <citation type="submission" date="2018-11" db="EMBL/GenBank/DDBJ databases">
        <title>Genome assembly of Steccherinum ochraceum LE-BIN_3174, the white-rot fungus of the Steccherinaceae family (The Residual Polyporoid clade, Polyporales, Basidiomycota).</title>
        <authorList>
            <person name="Fedorova T.V."/>
            <person name="Glazunova O.A."/>
            <person name="Landesman E.O."/>
            <person name="Moiseenko K.V."/>
            <person name="Psurtseva N.V."/>
            <person name="Savinova O.S."/>
            <person name="Shakhova N.V."/>
            <person name="Tyazhelova T.V."/>
            <person name="Vasina D.V."/>
        </authorList>
    </citation>
    <scope>NUCLEOTIDE SEQUENCE [LARGE SCALE GENOMIC DNA]</scope>
    <source>
        <strain evidence="14 15">LE-BIN_3174</strain>
    </source>
</reference>
<dbReference type="PANTHER" id="PTHR12553:SF49">
    <property type="entry name" value="ZINC PHOSPHODIESTERASE ELAC PROTEIN 2"/>
    <property type="match status" value="1"/>
</dbReference>
<name>A0A4R0RR69_9APHY</name>
<dbReference type="SUPFAM" id="SSF56281">
    <property type="entry name" value="Metallo-hydrolase/oxidoreductase"/>
    <property type="match status" value="2"/>
</dbReference>
<evidence type="ECO:0000256" key="10">
    <source>
        <dbReference type="ARBA" id="ARBA00022833"/>
    </source>
</evidence>